<comment type="catalytic activity">
    <reaction evidence="14">
        <text>ATP + H2O = ADP + phosphate + H(+)</text>
        <dbReference type="Rhea" id="RHEA:13065"/>
        <dbReference type="ChEBI" id="CHEBI:15377"/>
        <dbReference type="ChEBI" id="CHEBI:15378"/>
        <dbReference type="ChEBI" id="CHEBI:30616"/>
        <dbReference type="ChEBI" id="CHEBI:43474"/>
        <dbReference type="ChEBI" id="CHEBI:456216"/>
        <dbReference type="EC" id="5.6.2.4"/>
    </reaction>
</comment>
<evidence type="ECO:0000256" key="9">
    <source>
        <dbReference type="ARBA" id="ARBA00023125"/>
    </source>
</evidence>
<dbReference type="EC" id="5.6.2.4" evidence="13"/>
<dbReference type="InterPro" id="IPR027417">
    <property type="entry name" value="P-loop_NTPase"/>
</dbReference>
<dbReference type="InterPro" id="IPR014017">
    <property type="entry name" value="DNA_helicase_UvrD-like_C"/>
</dbReference>
<dbReference type="GO" id="GO:0003677">
    <property type="term" value="F:DNA binding"/>
    <property type="evidence" value="ECO:0007669"/>
    <property type="project" value="UniProtKB-KW"/>
</dbReference>
<dbReference type="PaxDb" id="273116-14324966"/>
<evidence type="ECO:0000256" key="14">
    <source>
        <dbReference type="ARBA" id="ARBA00048988"/>
    </source>
</evidence>
<dbReference type="InterPro" id="IPR000212">
    <property type="entry name" value="DNA_helicase_UvrD/REP"/>
</dbReference>
<evidence type="ECO:0000256" key="7">
    <source>
        <dbReference type="ARBA" id="ARBA00022839"/>
    </source>
</evidence>
<dbReference type="PROSITE" id="PS51217">
    <property type="entry name" value="UVRD_HELICASE_CTER"/>
    <property type="match status" value="1"/>
</dbReference>
<protein>
    <recommendedName>
        <fullName evidence="13">DNA 3'-5' helicase</fullName>
        <ecNumber evidence="13">5.6.2.4</ecNumber>
    </recommendedName>
</protein>
<dbReference type="InterPro" id="IPR011335">
    <property type="entry name" value="Restrct_endonuc-II-like"/>
</dbReference>
<evidence type="ECO:0000256" key="4">
    <source>
        <dbReference type="ARBA" id="ARBA00022763"/>
    </source>
</evidence>
<evidence type="ECO:0000256" key="5">
    <source>
        <dbReference type="ARBA" id="ARBA00022801"/>
    </source>
</evidence>
<dbReference type="eggNOG" id="arCOG00798">
    <property type="taxonomic scope" value="Archaea"/>
</dbReference>
<evidence type="ECO:0000256" key="3">
    <source>
        <dbReference type="ARBA" id="ARBA00022741"/>
    </source>
</evidence>
<dbReference type="GO" id="GO:0000725">
    <property type="term" value="P:recombinational repair"/>
    <property type="evidence" value="ECO:0007669"/>
    <property type="project" value="TreeGrafter"/>
</dbReference>
<dbReference type="HOGENOM" id="CLU_334840_0_0_2"/>
<evidence type="ECO:0000256" key="12">
    <source>
        <dbReference type="ARBA" id="ARBA00034617"/>
    </source>
</evidence>
<dbReference type="Pfam" id="PF12705">
    <property type="entry name" value="PDDEXK_1"/>
    <property type="match status" value="1"/>
</dbReference>
<dbReference type="PhylomeDB" id="Q97AQ9"/>
<keyword evidence="10" id="KW-0234">DNA repair</keyword>
<keyword evidence="2" id="KW-0540">Nuclease</keyword>
<dbReference type="OrthoDB" id="56847at2157"/>
<dbReference type="SUPFAM" id="SSF52540">
    <property type="entry name" value="P-loop containing nucleoside triphosphate hydrolases"/>
    <property type="match status" value="1"/>
</dbReference>
<dbReference type="PANTHER" id="PTHR11070">
    <property type="entry name" value="UVRD / RECB / PCRA DNA HELICASE FAMILY MEMBER"/>
    <property type="match status" value="1"/>
</dbReference>
<evidence type="ECO:0000259" key="17">
    <source>
        <dbReference type="PROSITE" id="PS51217"/>
    </source>
</evidence>
<evidence type="ECO:0000256" key="2">
    <source>
        <dbReference type="ARBA" id="ARBA00022722"/>
    </source>
</evidence>
<dbReference type="GeneID" id="1441845"/>
<dbReference type="KEGG" id="tvo:TVG0754205"/>
<dbReference type="InterPro" id="IPR011604">
    <property type="entry name" value="PDDEXK-like_dom_sf"/>
</dbReference>
<evidence type="ECO:0000256" key="15">
    <source>
        <dbReference type="PROSITE-ProRule" id="PRU00560"/>
    </source>
</evidence>
<dbReference type="Gene3D" id="1.10.486.10">
    <property type="entry name" value="PCRA, domain 4"/>
    <property type="match status" value="1"/>
</dbReference>
<evidence type="ECO:0000256" key="6">
    <source>
        <dbReference type="ARBA" id="ARBA00022806"/>
    </source>
</evidence>
<dbReference type="InterPro" id="IPR038726">
    <property type="entry name" value="PDDEXK_AddAB-type"/>
</dbReference>
<evidence type="ECO:0000256" key="10">
    <source>
        <dbReference type="ARBA" id="ARBA00023204"/>
    </source>
</evidence>
<sequence length="885" mass="101878">METTLVSAGPGTGKTTSLSSKYVSLVKSGVDQNDILCLTFTNKAVDNMREAILKTAQREGVELELHKLNVHTFHSFAFHFVKNLGYRDIINHNFLRKLIYDYLTNNHVFNYDRSYIIDRMVPSIENAIRYVKSYNIGRIEDPQNILNSVREDMDRVIKEKKIDKLTLDQAEIFMTHFINIINLYEQEKENRKVIDYNDMLIKFINLSEKPHYKYVLIDELQDVSDLEAKIAGSVAENIYAVGDKKQSIFGFQGGGFSNFISNFPNHQLKYLTEDHRNGKAILKYAKEFFKKSTKGGLDEDLEKLTSVRDHDGYVEVIEGSYSDILSVLDRFPRGSVGIIARTNAQVINISKVLDSHGIKYSSSATSSNSEMAKNDVLDFLRMILFDDDDFLIKGLFTPFSGLSIAEAYNIKESVESGNSSLLNFTTLNSIKKKFSVSGIKELLQIFENVVLPVAVSLGSDYYGTAKRIYMNLQEYLYMYGINDRQDLLNYLEVCDQELTESSNTERISVLTVHKAKGLEFDHVIYLPKTTRDNFSVVDLCAYELIREKTKRDISTELEDEDTRVDFVAITRPVHTLIIITDHLERYANKYAIKSGKPTAPSTEHYSITSVDPNIEAYSAFINGRFDQAINALDRYAWIRNLIRDNMKKNNVISFSLLQSLQDPFQFLKEHILGLKYKVPAMKQGSEIHTLAELLFKKESTELEIPPNYRPQYDNILKVIDDMQKRYGAVQISAEEEVTLPGQYLLPEAKSFILYGKLDAVFQSGDYYYIVDYKTDKTTTRQKEHTKQLHFYKTIYSKSQSLDRSKIKTLIAYISLRTPVNTGKVDYRLEEVDNPNSINLEEEIRKYITFTEDPDKFIEYLLNFNRVNHNVDDSLVARILGYLKHR</sequence>
<evidence type="ECO:0000259" key="16">
    <source>
        <dbReference type="PROSITE" id="PS51198"/>
    </source>
</evidence>
<dbReference type="Gene3D" id="3.90.320.10">
    <property type="match status" value="1"/>
</dbReference>
<dbReference type="SUPFAM" id="SSF52980">
    <property type="entry name" value="Restriction endonuclease-like"/>
    <property type="match status" value="1"/>
</dbReference>
<accession>Q97AQ9</accession>
<comment type="catalytic activity">
    <reaction evidence="12">
        <text>Couples ATP hydrolysis with the unwinding of duplex DNA by translocating in the 3'-5' direction.</text>
        <dbReference type="EC" id="5.6.2.4"/>
    </reaction>
</comment>
<dbReference type="GO" id="GO:0043138">
    <property type="term" value="F:3'-5' DNA helicase activity"/>
    <property type="evidence" value="ECO:0007669"/>
    <property type="project" value="UniProtKB-EC"/>
</dbReference>
<reference evidence="18 19" key="1">
    <citation type="journal article" date="1999" name="Proc. Jpn. Acad.">
        <title>Determination of the complete genomic DNA sequence of Thermoplasma volvanium GSS1.</title>
        <authorList>
            <person name="Kawashima T."/>
            <person name="Yamamoto Y."/>
            <person name="Aramaki H."/>
            <person name="Nunoshiba T."/>
            <person name="Kawamoto T."/>
            <person name="Watanabe K."/>
            <person name="Yamazaki M."/>
            <person name="Kanehori K."/>
            <person name="Amano N."/>
            <person name="Ohya Y."/>
            <person name="Makino K."/>
            <person name="Suzuki M."/>
        </authorList>
    </citation>
    <scope>NUCLEOTIDE SEQUENCE [LARGE SCALE GENOMIC DNA]</scope>
    <source>
        <strain evidence="19">ATCC 51530 / DSM 4299 / JCM 9571 / NBRC 15438 / GSS1</strain>
    </source>
</reference>
<dbReference type="InterPro" id="IPR014016">
    <property type="entry name" value="UvrD-like_ATP-bd"/>
</dbReference>
<keyword evidence="5 15" id="KW-0378">Hydrolase</keyword>
<dbReference type="STRING" id="273116.gene:9381540"/>
<keyword evidence="9" id="KW-0238">DNA-binding</keyword>
<keyword evidence="7" id="KW-0269">Exonuclease</keyword>
<evidence type="ECO:0000256" key="13">
    <source>
        <dbReference type="ARBA" id="ARBA00034808"/>
    </source>
</evidence>
<dbReference type="GO" id="GO:0005829">
    <property type="term" value="C:cytosol"/>
    <property type="evidence" value="ECO:0007669"/>
    <property type="project" value="TreeGrafter"/>
</dbReference>
<dbReference type="Pfam" id="PF00580">
    <property type="entry name" value="UvrD-helicase"/>
    <property type="match status" value="1"/>
</dbReference>
<keyword evidence="11" id="KW-0413">Isomerase</keyword>
<comment type="similarity">
    <text evidence="1">Belongs to the helicase family. UvrD subfamily.</text>
</comment>
<dbReference type="PROSITE" id="PS51198">
    <property type="entry name" value="UVRD_HELICASE_ATP_BIND"/>
    <property type="match status" value="1"/>
</dbReference>
<keyword evidence="6 15" id="KW-0347">Helicase</keyword>
<name>Q97AQ9_THEVO</name>
<evidence type="ECO:0000256" key="11">
    <source>
        <dbReference type="ARBA" id="ARBA00023235"/>
    </source>
</evidence>
<evidence type="ECO:0000256" key="1">
    <source>
        <dbReference type="ARBA" id="ARBA00009922"/>
    </source>
</evidence>
<keyword evidence="4" id="KW-0227">DNA damage</keyword>
<evidence type="ECO:0000313" key="18">
    <source>
        <dbReference type="EMBL" id="BAB59892.1"/>
    </source>
</evidence>
<evidence type="ECO:0000313" key="19">
    <source>
        <dbReference type="Proteomes" id="UP000001017"/>
    </source>
</evidence>
<feature type="domain" description="UvrD-like helicase ATP-binding" evidence="16">
    <location>
        <begin position="1"/>
        <end position="278"/>
    </location>
</feature>
<dbReference type="Gene3D" id="1.10.10.160">
    <property type="match status" value="1"/>
</dbReference>
<organism evidence="18 19">
    <name type="scientific">Thermoplasma volcanium (strain ATCC 51530 / DSM 4299 / JCM 9571 / NBRC 15438 / GSS1)</name>
    <dbReference type="NCBI Taxonomy" id="273116"/>
    <lineage>
        <taxon>Archaea</taxon>
        <taxon>Methanobacteriati</taxon>
        <taxon>Thermoplasmatota</taxon>
        <taxon>Thermoplasmata</taxon>
        <taxon>Thermoplasmatales</taxon>
        <taxon>Thermoplasmataceae</taxon>
        <taxon>Thermoplasma</taxon>
    </lineage>
</organism>
<dbReference type="Pfam" id="PF13361">
    <property type="entry name" value="UvrD_C"/>
    <property type="match status" value="1"/>
</dbReference>
<dbReference type="GO" id="GO:0005524">
    <property type="term" value="F:ATP binding"/>
    <property type="evidence" value="ECO:0007669"/>
    <property type="project" value="UniProtKB-UniRule"/>
</dbReference>
<proteinExistence type="inferred from homology"/>
<gene>
    <name evidence="18" type="ORF">TVG0754205</name>
</gene>
<feature type="binding site" evidence="15">
    <location>
        <begin position="8"/>
        <end position="15"/>
    </location>
    <ligand>
        <name>ATP</name>
        <dbReference type="ChEBI" id="CHEBI:30616"/>
    </ligand>
</feature>
<dbReference type="Gene3D" id="3.40.50.300">
    <property type="entry name" value="P-loop containing nucleotide triphosphate hydrolases"/>
    <property type="match status" value="2"/>
</dbReference>
<dbReference type="InterPro" id="IPR013986">
    <property type="entry name" value="DExx_box_DNA_helicase_dom_sf"/>
</dbReference>
<dbReference type="EMBL" id="BA000011">
    <property type="protein sequence ID" value="BAB59892.1"/>
    <property type="molecule type" value="Genomic_DNA"/>
</dbReference>
<keyword evidence="19" id="KW-1185">Reference proteome</keyword>
<dbReference type="PANTHER" id="PTHR11070:SF67">
    <property type="entry name" value="DNA 3'-5' HELICASE"/>
    <property type="match status" value="1"/>
</dbReference>
<keyword evidence="8 15" id="KW-0067">ATP-binding</keyword>
<reference evidence="18 19" key="2">
    <citation type="journal article" date="2000" name="Proc. Natl. Acad. Sci. U.S.A.">
        <title>Archaeal adaptation to higher temperatures revealed by genomic sequence of Thermoplasma volcanium.</title>
        <authorList>
            <person name="Kawashima T."/>
            <person name="Amano N."/>
            <person name="Koike H."/>
            <person name="Makino S."/>
            <person name="Higuchi S."/>
            <person name="Kawashima-Ohya Y."/>
            <person name="Watanabe K."/>
            <person name="Yamazaki M."/>
            <person name="Kanehori K."/>
            <person name="Kawamoto T."/>
            <person name="Nunoshiba T."/>
            <person name="Yamamoto Y."/>
            <person name="Aramaki H."/>
            <person name="Makino K."/>
            <person name="Suzuki M."/>
        </authorList>
    </citation>
    <scope>NUCLEOTIDE SEQUENCE [LARGE SCALE GENOMIC DNA]</scope>
    <source>
        <strain evidence="19">ATCC 51530 / DSM 4299 / JCM 9571 / NBRC 15438 / GSS1</strain>
    </source>
</reference>
<evidence type="ECO:0000256" key="8">
    <source>
        <dbReference type="ARBA" id="ARBA00022840"/>
    </source>
</evidence>
<dbReference type="Proteomes" id="UP000001017">
    <property type="component" value="Chromosome"/>
</dbReference>
<dbReference type="RefSeq" id="WP_010916997.1">
    <property type="nucleotide sequence ID" value="NC_002689.2"/>
</dbReference>
<keyword evidence="3 15" id="KW-0547">Nucleotide-binding</keyword>
<dbReference type="GO" id="GO:0004527">
    <property type="term" value="F:exonuclease activity"/>
    <property type="evidence" value="ECO:0007669"/>
    <property type="project" value="UniProtKB-KW"/>
</dbReference>
<dbReference type="AlphaFoldDB" id="Q97AQ9"/>
<feature type="domain" description="UvrD-like helicase C-terminal" evidence="17">
    <location>
        <begin position="279"/>
        <end position="517"/>
    </location>
</feature>